<accession>M2QYG8</accession>
<sequence length="737" mass="81494">MGAPSRPSLRLSGRQTVYQTLGRWFASSPPTYALATIVGYGYIVLLLFLYSTLLCPGLSNLQQLLPKHGYFYRRTHVSHMHLDRMRCLVSNQGTGSRLSGSLPDTIPLVVSPTTTANEILSQLASHGLIPLQMNSTTSPTHYLCTSGHHLQNFNGTRTISDLGAQAFSYLYLHLAILGGSTAEEAPSISETTELRRRKRVRKQSRLVADPDNVERDKIPGISHALLSTSGSPQTSPSLFAPSLPLPAALSLPEAIINDPLVQPGLPDFSNPHPLTTCKCPFIISDEFTEADDESDEGFYKDLGHLNAELPEEASLSKAADVHHFFDNPHTETDTTDGKRRVCKMHNCKLCKKQGGVKASFVTDVTTGWRHLASKHKGAYHKWCKDTSFLSMLREDIEARANAKKAVQATLDPHVQPLPICVAPYSDELMKETALNAIEEPAFVEMLNMAAHAKGAIKLPGRNITCQTIMKNIFCVTSDNASNNNTMIGELTQQLRAHYQIEMNNEESRIGCLAHIIDLAMQAVIAAQSHAPHYDPKKPETHSLGVLQQITNLWQLWGIHMHMRVVGANAISACAPAVPTSHTPGINPSTAFASLMVPMPQGPQGPQVDCCWVMQLWVPSLLPLLEFTCLLNQVVWQHHAVHLGQFVEPQAHEFKEPLGLMRSYPIGGEVLSCILHKETVWVSLMIYRNFSNFKPRVELHVQQPLLWDIIYARRSHIRPGGGSLCELQKLFAFVAHAP</sequence>
<evidence type="ECO:0000313" key="2">
    <source>
        <dbReference type="EMBL" id="EMD37205.1"/>
    </source>
</evidence>
<name>M2QYG8_CERS8</name>
<dbReference type="AlphaFoldDB" id="M2QYG8"/>
<dbReference type="HOGENOM" id="CLU_376418_0_0_1"/>
<evidence type="ECO:0000256" key="1">
    <source>
        <dbReference type="SAM" id="Phobius"/>
    </source>
</evidence>
<keyword evidence="3" id="KW-1185">Reference proteome</keyword>
<evidence type="ECO:0000313" key="3">
    <source>
        <dbReference type="Proteomes" id="UP000016930"/>
    </source>
</evidence>
<reference evidence="2 3" key="1">
    <citation type="journal article" date="2012" name="Proc. Natl. Acad. Sci. U.S.A.">
        <title>Comparative genomics of Ceriporiopsis subvermispora and Phanerochaete chrysosporium provide insight into selective ligninolysis.</title>
        <authorList>
            <person name="Fernandez-Fueyo E."/>
            <person name="Ruiz-Duenas F.J."/>
            <person name="Ferreira P."/>
            <person name="Floudas D."/>
            <person name="Hibbett D.S."/>
            <person name="Canessa P."/>
            <person name="Larrondo L.F."/>
            <person name="James T.Y."/>
            <person name="Seelenfreund D."/>
            <person name="Lobos S."/>
            <person name="Polanco R."/>
            <person name="Tello M."/>
            <person name="Honda Y."/>
            <person name="Watanabe T."/>
            <person name="Watanabe T."/>
            <person name="Ryu J.S."/>
            <person name="Kubicek C.P."/>
            <person name="Schmoll M."/>
            <person name="Gaskell J."/>
            <person name="Hammel K.E."/>
            <person name="St John F.J."/>
            <person name="Vanden Wymelenberg A."/>
            <person name="Sabat G."/>
            <person name="Splinter BonDurant S."/>
            <person name="Syed K."/>
            <person name="Yadav J.S."/>
            <person name="Doddapaneni H."/>
            <person name="Subramanian V."/>
            <person name="Lavin J.L."/>
            <person name="Oguiza J.A."/>
            <person name="Perez G."/>
            <person name="Pisabarro A.G."/>
            <person name="Ramirez L."/>
            <person name="Santoyo F."/>
            <person name="Master E."/>
            <person name="Coutinho P.M."/>
            <person name="Henrissat B."/>
            <person name="Lombard V."/>
            <person name="Magnuson J.K."/>
            <person name="Kuees U."/>
            <person name="Hori C."/>
            <person name="Igarashi K."/>
            <person name="Samejima M."/>
            <person name="Held B.W."/>
            <person name="Barry K.W."/>
            <person name="LaButti K.M."/>
            <person name="Lapidus A."/>
            <person name="Lindquist E.A."/>
            <person name="Lucas S.M."/>
            <person name="Riley R."/>
            <person name="Salamov A.A."/>
            <person name="Hoffmeister D."/>
            <person name="Schwenk D."/>
            <person name="Hadar Y."/>
            <person name="Yarden O."/>
            <person name="de Vries R.P."/>
            <person name="Wiebenga A."/>
            <person name="Stenlid J."/>
            <person name="Eastwood D."/>
            <person name="Grigoriev I.V."/>
            <person name="Berka R.M."/>
            <person name="Blanchette R.A."/>
            <person name="Kersten P."/>
            <person name="Martinez A.T."/>
            <person name="Vicuna R."/>
            <person name="Cullen D."/>
        </authorList>
    </citation>
    <scope>NUCLEOTIDE SEQUENCE [LARGE SCALE GENOMIC DNA]</scope>
    <source>
        <strain evidence="2 3">B</strain>
    </source>
</reference>
<dbReference type="Proteomes" id="UP000016930">
    <property type="component" value="Unassembled WGS sequence"/>
</dbReference>
<keyword evidence="1" id="KW-1133">Transmembrane helix</keyword>
<protein>
    <submittedName>
        <fullName evidence="2">Uncharacterized protein</fullName>
    </submittedName>
</protein>
<gene>
    <name evidence="2" type="ORF">CERSUDRAFT_74176</name>
</gene>
<proteinExistence type="predicted"/>
<organism evidence="2 3">
    <name type="scientific">Ceriporiopsis subvermispora (strain B)</name>
    <name type="common">White-rot fungus</name>
    <name type="synonym">Gelatoporia subvermispora</name>
    <dbReference type="NCBI Taxonomy" id="914234"/>
    <lineage>
        <taxon>Eukaryota</taxon>
        <taxon>Fungi</taxon>
        <taxon>Dikarya</taxon>
        <taxon>Basidiomycota</taxon>
        <taxon>Agaricomycotina</taxon>
        <taxon>Agaricomycetes</taxon>
        <taxon>Polyporales</taxon>
        <taxon>Gelatoporiaceae</taxon>
        <taxon>Gelatoporia</taxon>
    </lineage>
</organism>
<feature type="transmembrane region" description="Helical" evidence="1">
    <location>
        <begin position="32"/>
        <end position="53"/>
    </location>
</feature>
<dbReference type="OrthoDB" id="2745866at2759"/>
<dbReference type="EMBL" id="KB445797">
    <property type="protein sequence ID" value="EMD37205.1"/>
    <property type="molecule type" value="Genomic_DNA"/>
</dbReference>
<keyword evidence="1" id="KW-0812">Transmembrane</keyword>
<keyword evidence="1" id="KW-0472">Membrane</keyword>